<comment type="caution">
    <text evidence="2">The sequence shown here is derived from an EMBL/GenBank/DDBJ whole genome shotgun (WGS) entry which is preliminary data.</text>
</comment>
<evidence type="ECO:0000313" key="2">
    <source>
        <dbReference type="EMBL" id="PIX16545.1"/>
    </source>
</evidence>
<dbReference type="EMBL" id="PFIC01000205">
    <property type="protein sequence ID" value="PIX16545.1"/>
    <property type="molecule type" value="Genomic_DNA"/>
</dbReference>
<feature type="transmembrane region" description="Helical" evidence="1">
    <location>
        <begin position="66"/>
        <end position="82"/>
    </location>
</feature>
<proteinExistence type="predicted"/>
<protein>
    <recommendedName>
        <fullName evidence="4">Membrane protein 6-pyruvoyl-tetrahydropterin synthase-related domain-containing protein</fullName>
    </recommendedName>
</protein>
<keyword evidence="1" id="KW-1133">Transmembrane helix</keyword>
<accession>A0A2M7JAV4</accession>
<feature type="transmembrane region" description="Helical" evidence="1">
    <location>
        <begin position="261"/>
        <end position="280"/>
    </location>
</feature>
<sequence>MLCGTFFFVYARTIGLTIFPSFIGAVAFTFCGFFVTHLKHANLITASCWLPLLFFCIEKLLMDKRLIWAIPGGLVFACQILAGHFQMAYYSMLGAGFYLLFRIGSQIWTSYHIHPEGKWGQGKWGKWGQRPIFSSKNRALSPFSRALSPFSLASGFVLIGIIGVGLAAVQLLPTYEFTGLATRASGLSFQDAVAWPYPVENLITLIFPYYYGDSAQATYQRDISGQMTLFWENCGYVGILPLFLGIFGFCVYCTRNSFVRLFGLMATLSLLLTLGKYTPLFELLWKCMPGLKFFRFPNRFLLLFDFSIIILAGFGITFLMERIKSFKTKRVVQVAICALIILDLFNFGMKHNPTISPKTWLSEPESVKFLKKDKAMYRIYSFGGDESWSMVHAMSKGWKGDLGLYAAHRGVMQPNSNMDYGISSSDGYPAFAPQRLVTIHGFYRNMDNISLYKHSMDDPLGFAVPKPQFTKLLGIQNVKYITTFWELKSPDLIEVHQTRFKENTMPSLRVYENKAVVPRLLCVSKAEVITDEAAILSRLSSPDFDPYTTVILEKTLQHQGSKDTVEDVVSLPSAGAAQFTAYHPSEVTIHAKMNEDGFLVLGDTWYPGWKAFVDGKESEIYRANFIFRAVSLTKGERNIRFVYAPMSFSLGYWISIISLGVIVLVMLFGNRVLSPFSITKGL</sequence>
<evidence type="ECO:0000256" key="1">
    <source>
        <dbReference type="SAM" id="Phobius"/>
    </source>
</evidence>
<dbReference type="InterPro" id="IPR018580">
    <property type="entry name" value="Uncharacterised_YfhO"/>
</dbReference>
<dbReference type="AlphaFoldDB" id="A0A2M7JAV4"/>
<dbReference type="PANTHER" id="PTHR38454:SF1">
    <property type="entry name" value="INTEGRAL MEMBRANE PROTEIN"/>
    <property type="match status" value="1"/>
</dbReference>
<keyword evidence="1" id="KW-0472">Membrane</keyword>
<reference evidence="3" key="1">
    <citation type="submission" date="2017-09" db="EMBL/GenBank/DDBJ databases">
        <title>Depth-based differentiation of microbial function through sediment-hosted aquifers and enrichment of novel symbionts in the deep terrestrial subsurface.</title>
        <authorList>
            <person name="Probst A.J."/>
            <person name="Ladd B."/>
            <person name="Jarett J.K."/>
            <person name="Geller-Mcgrath D.E."/>
            <person name="Sieber C.M.K."/>
            <person name="Emerson J.B."/>
            <person name="Anantharaman K."/>
            <person name="Thomas B.C."/>
            <person name="Malmstrom R."/>
            <person name="Stieglmeier M."/>
            <person name="Klingl A."/>
            <person name="Woyke T."/>
            <person name="Ryan C.M."/>
            <person name="Banfield J.F."/>
        </authorList>
    </citation>
    <scope>NUCLEOTIDE SEQUENCE [LARGE SCALE GENOMIC DNA]</scope>
</reference>
<feature type="transmembrane region" description="Helical" evidence="1">
    <location>
        <begin position="7"/>
        <end position="35"/>
    </location>
</feature>
<evidence type="ECO:0000313" key="3">
    <source>
        <dbReference type="Proteomes" id="UP000229297"/>
    </source>
</evidence>
<evidence type="ECO:0008006" key="4">
    <source>
        <dbReference type="Google" id="ProtNLM"/>
    </source>
</evidence>
<gene>
    <name evidence="2" type="ORF">COZ71_07465</name>
</gene>
<dbReference type="PANTHER" id="PTHR38454">
    <property type="entry name" value="INTEGRAL MEMBRANE PROTEIN-RELATED"/>
    <property type="match status" value="1"/>
</dbReference>
<feature type="transmembrane region" description="Helical" evidence="1">
    <location>
        <begin position="650"/>
        <end position="673"/>
    </location>
</feature>
<keyword evidence="1" id="KW-0812">Transmembrane</keyword>
<dbReference type="Pfam" id="PF09586">
    <property type="entry name" value="YfhO"/>
    <property type="match status" value="2"/>
</dbReference>
<dbReference type="Proteomes" id="UP000229297">
    <property type="component" value="Unassembled WGS sequence"/>
</dbReference>
<feature type="transmembrane region" description="Helical" evidence="1">
    <location>
        <begin position="146"/>
        <end position="169"/>
    </location>
</feature>
<organism evidence="2 3">
    <name type="scientific">Candidatus Desantisbacteria bacterium CG_4_8_14_3_um_filter_40_12</name>
    <dbReference type="NCBI Taxonomy" id="1974545"/>
    <lineage>
        <taxon>Bacteria</taxon>
        <taxon>Candidatus Desantisiibacteriota</taxon>
    </lineage>
</organism>
<feature type="transmembrane region" description="Helical" evidence="1">
    <location>
        <begin position="235"/>
        <end position="254"/>
    </location>
</feature>
<feature type="transmembrane region" description="Helical" evidence="1">
    <location>
        <begin position="300"/>
        <end position="319"/>
    </location>
</feature>
<name>A0A2M7JAV4_9BACT</name>